<dbReference type="Proteomes" id="UP000027120">
    <property type="component" value="Unassembled WGS sequence"/>
</dbReference>
<evidence type="ECO:0000256" key="3">
    <source>
        <dbReference type="ARBA" id="ARBA00022448"/>
    </source>
</evidence>
<evidence type="ECO:0000313" key="9">
    <source>
        <dbReference type="Proteomes" id="UP000027120"/>
    </source>
</evidence>
<name>A0A067EZW5_CITSI</name>
<feature type="transmembrane region" description="Helical" evidence="7">
    <location>
        <begin position="136"/>
        <end position="157"/>
    </location>
</feature>
<proteinExistence type="inferred from homology"/>
<dbReference type="InterPro" id="IPR045069">
    <property type="entry name" value="MATE_euk"/>
</dbReference>
<keyword evidence="5 7" id="KW-1133">Transmembrane helix</keyword>
<evidence type="ECO:0000256" key="2">
    <source>
        <dbReference type="ARBA" id="ARBA00010199"/>
    </source>
</evidence>
<keyword evidence="4 7" id="KW-0812">Transmembrane</keyword>
<dbReference type="EMBL" id="KK784931">
    <property type="protein sequence ID" value="KDO60633.1"/>
    <property type="molecule type" value="Genomic_DNA"/>
</dbReference>
<feature type="transmembrane region" description="Helical" evidence="7">
    <location>
        <begin position="54"/>
        <end position="75"/>
    </location>
</feature>
<evidence type="ECO:0000313" key="8">
    <source>
        <dbReference type="EMBL" id="KDO60633.1"/>
    </source>
</evidence>
<feature type="transmembrane region" description="Helical" evidence="7">
    <location>
        <begin position="229"/>
        <end position="253"/>
    </location>
</feature>
<evidence type="ECO:0000256" key="7">
    <source>
        <dbReference type="RuleBase" id="RU004914"/>
    </source>
</evidence>
<comment type="similarity">
    <text evidence="2 7">Belongs to the multi antimicrobial extrusion (MATE) (TC 2.A.66.1) family.</text>
</comment>
<dbReference type="AlphaFoldDB" id="A0A067EZW5"/>
<dbReference type="GO" id="GO:1990961">
    <property type="term" value="P:xenobiotic detoxification by transmembrane export across the plasma membrane"/>
    <property type="evidence" value="ECO:0007669"/>
    <property type="project" value="InterPro"/>
</dbReference>
<organism evidence="8 9">
    <name type="scientific">Citrus sinensis</name>
    <name type="common">Sweet orange</name>
    <name type="synonym">Citrus aurantium var. sinensis</name>
    <dbReference type="NCBI Taxonomy" id="2711"/>
    <lineage>
        <taxon>Eukaryota</taxon>
        <taxon>Viridiplantae</taxon>
        <taxon>Streptophyta</taxon>
        <taxon>Embryophyta</taxon>
        <taxon>Tracheophyta</taxon>
        <taxon>Spermatophyta</taxon>
        <taxon>Magnoliopsida</taxon>
        <taxon>eudicotyledons</taxon>
        <taxon>Gunneridae</taxon>
        <taxon>Pentapetalae</taxon>
        <taxon>rosids</taxon>
        <taxon>malvids</taxon>
        <taxon>Sapindales</taxon>
        <taxon>Rutaceae</taxon>
        <taxon>Aurantioideae</taxon>
        <taxon>Citrus</taxon>
    </lineage>
</organism>
<comment type="subcellular location">
    <subcellularLocation>
        <location evidence="1">Membrane</location>
        <topology evidence="1">Multi-pass membrane protein</topology>
    </subcellularLocation>
</comment>
<feature type="transmembrane region" description="Helical" evidence="7">
    <location>
        <begin position="332"/>
        <end position="355"/>
    </location>
</feature>
<feature type="transmembrane region" description="Helical" evidence="7">
    <location>
        <begin position="169"/>
        <end position="190"/>
    </location>
</feature>
<feature type="transmembrane region" description="Helical" evidence="7">
    <location>
        <begin position="87"/>
        <end position="115"/>
    </location>
</feature>
<feature type="transmembrane region" description="Helical" evidence="7">
    <location>
        <begin position="405"/>
        <end position="429"/>
    </location>
</feature>
<dbReference type="PANTHER" id="PTHR11206">
    <property type="entry name" value="MULTIDRUG RESISTANCE PROTEIN"/>
    <property type="match status" value="1"/>
</dbReference>
<dbReference type="Pfam" id="PF01554">
    <property type="entry name" value="MatE"/>
    <property type="match status" value="2"/>
</dbReference>
<dbReference type="SMR" id="A0A067EZW5"/>
<evidence type="ECO:0000256" key="4">
    <source>
        <dbReference type="ARBA" id="ARBA00022692"/>
    </source>
</evidence>
<dbReference type="GO" id="GO:0042910">
    <property type="term" value="F:xenobiotic transmembrane transporter activity"/>
    <property type="evidence" value="ECO:0007669"/>
    <property type="project" value="InterPro"/>
</dbReference>
<dbReference type="GO" id="GO:0015297">
    <property type="term" value="F:antiporter activity"/>
    <property type="evidence" value="ECO:0007669"/>
    <property type="project" value="InterPro"/>
</dbReference>
<evidence type="ECO:0000256" key="1">
    <source>
        <dbReference type="ARBA" id="ARBA00004141"/>
    </source>
</evidence>
<evidence type="ECO:0000256" key="5">
    <source>
        <dbReference type="ARBA" id="ARBA00022989"/>
    </source>
</evidence>
<feature type="transmembrane region" description="Helical" evidence="7">
    <location>
        <begin position="202"/>
        <end position="223"/>
    </location>
</feature>
<keyword evidence="3" id="KW-0813">Transport</keyword>
<feature type="transmembrane region" description="Helical" evidence="7">
    <location>
        <begin position="376"/>
        <end position="399"/>
    </location>
</feature>
<dbReference type="GO" id="GO:0016020">
    <property type="term" value="C:membrane"/>
    <property type="evidence" value="ECO:0007669"/>
    <property type="project" value="UniProtKB-SubCell"/>
</dbReference>
<gene>
    <name evidence="8" type="ORF">CISIN_1g011035mg</name>
</gene>
<protein>
    <recommendedName>
        <fullName evidence="7">Protein DETOXIFICATION</fullName>
    </recommendedName>
    <alternativeName>
        <fullName evidence="7">Multidrug and toxic compound extrusion protein</fullName>
    </alternativeName>
</protein>
<sequence>MPSNGKKEGTNVPLLQDSASTNVPLLQGSASTAPSPDDSAGTLTRRFWIESKKLWHIVGPTIFSRMASYSMFVITQAFAGHLGDLELAAISIANTVVVAFNFGLLLGMASALETLCGQAFGGKKYYMLGVYMQRSWIVLFICCVLLLPLYVFASPVLKLLGQPDDVAELSGVVSLWLLPVHFSFAFQFPLQRFLQSQLKTMVIAWVSLASLLVHLLVTWLFVYKMQLGLIGTAITLSFSWWVLIFGMFGYVACGGCPRTWTGFSMEAFSDLWEFVKLSVASGVMLCLENWYYRVLILMTGNLQNAKIAVDALSIWVRVSNELGAGNGKGARFATIVSVVTSIAIGVFFFILILIFHNELALIFSSSEAILQVVSKMSILLAFTILLNSVQPVLSGVAVGSGWQSIVAYINLGCYYLIGVPLGILLGWVFHQGVMGIWAGMIFGGTAVQTLILAIITMRCDWDREAEKAATALRNIK</sequence>
<accession>A0A067EZW5</accession>
<evidence type="ECO:0000256" key="6">
    <source>
        <dbReference type="ARBA" id="ARBA00023136"/>
    </source>
</evidence>
<feature type="transmembrane region" description="Helical" evidence="7">
    <location>
        <begin position="436"/>
        <end position="457"/>
    </location>
</feature>
<dbReference type="CDD" id="cd13132">
    <property type="entry name" value="MATE_eukaryotic"/>
    <property type="match status" value="1"/>
</dbReference>
<reference evidence="8 9" key="1">
    <citation type="submission" date="2014-04" db="EMBL/GenBank/DDBJ databases">
        <authorList>
            <consortium name="International Citrus Genome Consortium"/>
            <person name="Gmitter F."/>
            <person name="Chen C."/>
            <person name="Farmerie W."/>
            <person name="Harkins T."/>
            <person name="Desany B."/>
            <person name="Mohiuddin M."/>
            <person name="Kodira C."/>
            <person name="Borodovsky M."/>
            <person name="Lomsadze A."/>
            <person name="Burns P."/>
            <person name="Jenkins J."/>
            <person name="Prochnik S."/>
            <person name="Shu S."/>
            <person name="Chapman J."/>
            <person name="Pitluck S."/>
            <person name="Schmutz J."/>
            <person name="Rokhsar D."/>
        </authorList>
    </citation>
    <scope>NUCLEOTIDE SEQUENCE</scope>
</reference>
<keyword evidence="6 7" id="KW-0472">Membrane</keyword>
<dbReference type="InterPro" id="IPR002528">
    <property type="entry name" value="MATE_fam"/>
</dbReference>
<keyword evidence="9" id="KW-1185">Reference proteome</keyword>